<dbReference type="EMBL" id="JACJVR010000027">
    <property type="protein sequence ID" value="MBB6691318.1"/>
    <property type="molecule type" value="Genomic_DNA"/>
</dbReference>
<dbReference type="Pfam" id="PF13376">
    <property type="entry name" value="OmdA"/>
    <property type="match status" value="1"/>
</dbReference>
<reference evidence="1 2" key="1">
    <citation type="submission" date="2020-08" db="EMBL/GenBank/DDBJ databases">
        <title>Cohnella phylogeny.</title>
        <authorList>
            <person name="Dunlap C."/>
        </authorList>
    </citation>
    <scope>NUCLEOTIDE SEQUENCE [LARGE SCALE GENOMIC DNA]</scope>
    <source>
        <strain evidence="1 2">DSM 25239</strain>
    </source>
</reference>
<evidence type="ECO:0000313" key="1">
    <source>
        <dbReference type="EMBL" id="MBB6691318.1"/>
    </source>
</evidence>
<organism evidence="1 2">
    <name type="scientific">Cohnella xylanilytica</name>
    <dbReference type="NCBI Taxonomy" id="557555"/>
    <lineage>
        <taxon>Bacteria</taxon>
        <taxon>Bacillati</taxon>
        <taxon>Bacillota</taxon>
        <taxon>Bacilli</taxon>
        <taxon>Bacillales</taxon>
        <taxon>Paenibacillaceae</taxon>
        <taxon>Cohnella</taxon>
    </lineage>
</organism>
<comment type="caution">
    <text evidence="1">The sequence shown here is derived from an EMBL/GenBank/DDBJ whole genome shotgun (WGS) entry which is preliminary data.</text>
</comment>
<proteinExistence type="predicted"/>
<dbReference type="Proteomes" id="UP000553776">
    <property type="component" value="Unassembled WGS sequence"/>
</dbReference>
<accession>A0A841TWE0</accession>
<evidence type="ECO:0000313" key="2">
    <source>
        <dbReference type="Proteomes" id="UP000553776"/>
    </source>
</evidence>
<name>A0A841TWE0_9BACL</name>
<keyword evidence="2" id="KW-1185">Reference proteome</keyword>
<protein>
    <submittedName>
        <fullName evidence="1">YdeI/OmpD-associated family protein</fullName>
    </submittedName>
</protein>
<gene>
    <name evidence="1" type="ORF">H7B90_07920</name>
</gene>
<sequence length="65" mass="7412">MPEDLERALREHPAAEAVFAKLAPSHRKEYIQWVTEAKRAETRASRIEKTVDKLALGLKRPSDKA</sequence>
<dbReference type="AlphaFoldDB" id="A0A841TWE0"/>